<comment type="caution">
    <text evidence="1">The sequence shown here is derived from an EMBL/GenBank/DDBJ whole genome shotgun (WGS) entry which is preliminary data.</text>
</comment>
<keyword evidence="2" id="KW-1185">Reference proteome</keyword>
<evidence type="ECO:0000313" key="1">
    <source>
        <dbReference type="EMBL" id="GFX86762.1"/>
    </source>
</evidence>
<protein>
    <recommendedName>
        <fullName evidence="3">Transposase</fullName>
    </recommendedName>
</protein>
<proteinExistence type="predicted"/>
<organism evidence="1 2">
    <name type="scientific">Trichonephila clavipes</name>
    <name type="common">Golden silk orbweaver</name>
    <name type="synonym">Nephila clavipes</name>
    <dbReference type="NCBI Taxonomy" id="2585209"/>
    <lineage>
        <taxon>Eukaryota</taxon>
        <taxon>Metazoa</taxon>
        <taxon>Ecdysozoa</taxon>
        <taxon>Arthropoda</taxon>
        <taxon>Chelicerata</taxon>
        <taxon>Arachnida</taxon>
        <taxon>Araneae</taxon>
        <taxon>Araneomorphae</taxon>
        <taxon>Entelegynae</taxon>
        <taxon>Araneoidea</taxon>
        <taxon>Nephilidae</taxon>
        <taxon>Trichonephila</taxon>
    </lineage>
</organism>
<evidence type="ECO:0008006" key="3">
    <source>
        <dbReference type="Google" id="ProtNLM"/>
    </source>
</evidence>
<dbReference type="GO" id="GO:0003676">
    <property type="term" value="F:nucleic acid binding"/>
    <property type="evidence" value="ECO:0007669"/>
    <property type="project" value="InterPro"/>
</dbReference>
<accession>A0A8X6UWK2</accession>
<evidence type="ECO:0000313" key="2">
    <source>
        <dbReference type="Proteomes" id="UP000887159"/>
    </source>
</evidence>
<dbReference type="EMBL" id="BMAU01021013">
    <property type="protein sequence ID" value="GFX86762.1"/>
    <property type="molecule type" value="Genomic_DNA"/>
</dbReference>
<dbReference type="PANTHER" id="PTHR47326">
    <property type="entry name" value="TRANSPOSABLE ELEMENT TC3 TRANSPOSASE-LIKE PROTEIN"/>
    <property type="match status" value="1"/>
</dbReference>
<reference evidence="1" key="1">
    <citation type="submission" date="2020-08" db="EMBL/GenBank/DDBJ databases">
        <title>Multicomponent nature underlies the extraordinary mechanical properties of spider dragline silk.</title>
        <authorList>
            <person name="Kono N."/>
            <person name="Nakamura H."/>
            <person name="Mori M."/>
            <person name="Yoshida Y."/>
            <person name="Ohtoshi R."/>
            <person name="Malay A.D."/>
            <person name="Moran D.A.P."/>
            <person name="Tomita M."/>
            <person name="Numata K."/>
            <person name="Arakawa K."/>
        </authorList>
    </citation>
    <scope>NUCLEOTIDE SEQUENCE</scope>
</reference>
<dbReference type="AlphaFoldDB" id="A0A8X6UWK2"/>
<dbReference type="PANTHER" id="PTHR47326:SF1">
    <property type="entry name" value="HTH PSQ-TYPE DOMAIN-CONTAINING PROTEIN"/>
    <property type="match status" value="1"/>
</dbReference>
<dbReference type="Gene3D" id="3.30.420.10">
    <property type="entry name" value="Ribonuclease H-like superfamily/Ribonuclease H"/>
    <property type="match status" value="2"/>
</dbReference>
<gene>
    <name evidence="1" type="primary">AVEN_128541_1</name>
    <name evidence="1" type="ORF">TNCV_1409591</name>
</gene>
<sequence>MMKAKARGTKLLEIRWEVISHPPYSLNLAPSNYYLFWILQNYLVGQSFSNNDDLKSHLIKLLADKDQKINENGFVKITRFAYEAESKGNAAAALREFRRLKNLRKRPLLPQALKRMIARFEETGHFGVQPSRGRKSTRSNVVEDVATSIVDQSMDNVIGCSSARAVSRHLGVPYFTVWNVLRKVVHFSPYKIRHNQQLMANDREKRLITLTFLARVEVDAAWPWKILWSDEAHFHLSGTVNTHNCRIWDTENPRTFQEIPLHSPKVTVWCGFTATFILGPFFF</sequence>
<name>A0A8X6UWK2_TRICX</name>
<dbReference type="Proteomes" id="UP000887159">
    <property type="component" value="Unassembled WGS sequence"/>
</dbReference>
<dbReference type="InterPro" id="IPR036397">
    <property type="entry name" value="RNaseH_sf"/>
</dbReference>